<dbReference type="PANTHER" id="PTHR43229:SF2">
    <property type="entry name" value="NODULATION PROTEIN J"/>
    <property type="match status" value="1"/>
</dbReference>
<proteinExistence type="inferred from homology"/>
<dbReference type="PANTHER" id="PTHR43229">
    <property type="entry name" value="NODULATION PROTEIN J"/>
    <property type="match status" value="1"/>
</dbReference>
<dbReference type="GO" id="GO:0043190">
    <property type="term" value="C:ATP-binding cassette (ABC) transporter complex"/>
    <property type="evidence" value="ECO:0007669"/>
    <property type="project" value="InterPro"/>
</dbReference>
<evidence type="ECO:0000259" key="6">
    <source>
        <dbReference type="PROSITE" id="PS51012"/>
    </source>
</evidence>
<comment type="subcellular location">
    <subcellularLocation>
        <location evidence="5">Cell inner membrane</location>
        <topology evidence="5">Multi-pass membrane protein</topology>
    </subcellularLocation>
    <subcellularLocation>
        <location evidence="1">Membrane</location>
        <topology evidence="1">Multi-pass membrane protein</topology>
    </subcellularLocation>
</comment>
<keyword evidence="5" id="KW-0813">Transport</keyword>
<feature type="transmembrane region" description="Helical" evidence="5">
    <location>
        <begin position="135"/>
        <end position="163"/>
    </location>
</feature>
<dbReference type="InterPro" id="IPR000412">
    <property type="entry name" value="ABC_2_transport"/>
</dbReference>
<feature type="transmembrane region" description="Helical" evidence="5">
    <location>
        <begin position="230"/>
        <end position="253"/>
    </location>
</feature>
<dbReference type="RefSeq" id="WP_133612905.1">
    <property type="nucleotide sequence ID" value="NZ_SNYW01000007.1"/>
</dbReference>
<keyword evidence="3 5" id="KW-1133">Transmembrane helix</keyword>
<name>A0A4R6WTM2_9PROT</name>
<feature type="transmembrane region" description="Helical" evidence="5">
    <location>
        <begin position="175"/>
        <end position="193"/>
    </location>
</feature>
<evidence type="ECO:0000256" key="2">
    <source>
        <dbReference type="ARBA" id="ARBA00022692"/>
    </source>
</evidence>
<comment type="caution">
    <text evidence="7">The sequence shown here is derived from an EMBL/GenBank/DDBJ whole genome shotgun (WGS) entry which is preliminary data.</text>
</comment>
<dbReference type="AlphaFoldDB" id="A0A4R6WTM2"/>
<evidence type="ECO:0000313" key="7">
    <source>
        <dbReference type="EMBL" id="TDQ83119.1"/>
    </source>
</evidence>
<feature type="transmembrane region" description="Helical" evidence="5">
    <location>
        <begin position="54"/>
        <end position="73"/>
    </location>
</feature>
<dbReference type="InterPro" id="IPR051784">
    <property type="entry name" value="Nod_factor_ABC_transporter"/>
</dbReference>
<dbReference type="Pfam" id="PF01061">
    <property type="entry name" value="ABC2_membrane"/>
    <property type="match status" value="1"/>
</dbReference>
<feature type="transmembrane region" description="Helical" evidence="5">
    <location>
        <begin position="106"/>
        <end position="129"/>
    </location>
</feature>
<evidence type="ECO:0000256" key="4">
    <source>
        <dbReference type="ARBA" id="ARBA00023136"/>
    </source>
</evidence>
<evidence type="ECO:0000256" key="1">
    <source>
        <dbReference type="ARBA" id="ARBA00004141"/>
    </source>
</evidence>
<keyword evidence="5" id="KW-1003">Cell membrane</keyword>
<sequence>MTAFSPNRVAAMCLRHFYTLRRSWPRLVEMAYWPTMQMVIWGFLSQFLATNSSYIANAFGVLLAGVMLWDVLFRGQLGFSLSFIEELWSRNLANLYCSPLTPLEHIVALIVMAFLRASVGVLPAMLLAIPFYDFSIFALGVPLLAFFFNLLIMGCGLGLMVTAMILRYGLAAENMAWFLVFLLAPFSCVYYPIEVLPGWAQAIAWALPSTHVFEGMRAVLFDGTFRWDHFLAAGALNAGLIAVGIVVYVFSFARARKLGLLLQVGE</sequence>
<evidence type="ECO:0000313" key="8">
    <source>
        <dbReference type="Proteomes" id="UP000295783"/>
    </source>
</evidence>
<accession>A0A4R6WTM2</accession>
<keyword evidence="8" id="KW-1185">Reference proteome</keyword>
<feature type="transmembrane region" description="Helical" evidence="5">
    <location>
        <begin position="30"/>
        <end position="48"/>
    </location>
</feature>
<dbReference type="Proteomes" id="UP000295783">
    <property type="component" value="Unassembled WGS sequence"/>
</dbReference>
<dbReference type="EMBL" id="SNYW01000007">
    <property type="protein sequence ID" value="TDQ83119.1"/>
    <property type="molecule type" value="Genomic_DNA"/>
</dbReference>
<protein>
    <recommendedName>
        <fullName evidence="5">Transport permease protein</fullName>
    </recommendedName>
</protein>
<keyword evidence="2 5" id="KW-0812">Transmembrane</keyword>
<dbReference type="GO" id="GO:0140359">
    <property type="term" value="F:ABC-type transporter activity"/>
    <property type="evidence" value="ECO:0007669"/>
    <property type="project" value="InterPro"/>
</dbReference>
<reference evidence="7 8" key="1">
    <citation type="submission" date="2019-03" db="EMBL/GenBank/DDBJ databases">
        <title>Genomic Encyclopedia of Type Strains, Phase III (KMG-III): the genomes of soil and plant-associated and newly described type strains.</title>
        <authorList>
            <person name="Whitman W."/>
        </authorList>
    </citation>
    <scope>NUCLEOTIDE SEQUENCE [LARGE SCALE GENOMIC DNA]</scope>
    <source>
        <strain evidence="7 8">CGMCC 1.7660</strain>
    </source>
</reference>
<dbReference type="OrthoDB" id="9786643at2"/>
<comment type="similarity">
    <text evidence="5">Belongs to the ABC-2 integral membrane protein family.</text>
</comment>
<evidence type="ECO:0000256" key="3">
    <source>
        <dbReference type="ARBA" id="ARBA00022989"/>
    </source>
</evidence>
<organism evidence="7 8">
    <name type="scientific">Dongia mobilis</name>
    <dbReference type="NCBI Taxonomy" id="578943"/>
    <lineage>
        <taxon>Bacteria</taxon>
        <taxon>Pseudomonadati</taxon>
        <taxon>Pseudomonadota</taxon>
        <taxon>Alphaproteobacteria</taxon>
        <taxon>Rhodospirillales</taxon>
        <taxon>Dongiaceae</taxon>
        <taxon>Dongia</taxon>
    </lineage>
</organism>
<dbReference type="InterPro" id="IPR013525">
    <property type="entry name" value="ABC2_TM"/>
</dbReference>
<keyword evidence="4 5" id="KW-0472">Membrane</keyword>
<evidence type="ECO:0000256" key="5">
    <source>
        <dbReference type="RuleBase" id="RU361157"/>
    </source>
</evidence>
<gene>
    <name evidence="7" type="ORF">A8950_1404</name>
</gene>
<dbReference type="PROSITE" id="PS51012">
    <property type="entry name" value="ABC_TM2"/>
    <property type="match status" value="1"/>
</dbReference>
<dbReference type="PIRSF" id="PIRSF006648">
    <property type="entry name" value="DrrB"/>
    <property type="match status" value="1"/>
</dbReference>
<feature type="domain" description="ABC transmembrane type-2" evidence="6">
    <location>
        <begin position="25"/>
        <end position="251"/>
    </location>
</feature>
<dbReference type="InterPro" id="IPR047817">
    <property type="entry name" value="ABC2_TM_bact-type"/>
</dbReference>